<dbReference type="AlphaFoldDB" id="A0A1V9YHV5"/>
<dbReference type="STRING" id="74557.A0A1V9YHV5"/>
<dbReference type="InterPro" id="IPR000375">
    <property type="entry name" value="Dynamin_stalk"/>
</dbReference>
<evidence type="ECO:0000313" key="2">
    <source>
        <dbReference type="EMBL" id="OQR85299.1"/>
    </source>
</evidence>
<dbReference type="InterPro" id="IPR020850">
    <property type="entry name" value="GED_dom"/>
</dbReference>
<evidence type="ECO:0000313" key="3">
    <source>
        <dbReference type="Proteomes" id="UP000243217"/>
    </source>
</evidence>
<dbReference type="GO" id="GO:0005874">
    <property type="term" value="C:microtubule"/>
    <property type="evidence" value="ECO:0007669"/>
    <property type="project" value="TreeGrafter"/>
</dbReference>
<comment type="caution">
    <text evidence="2">The sequence shown here is derived from an EMBL/GenBank/DDBJ whole genome shotgun (WGS) entry which is preliminary data.</text>
</comment>
<reference evidence="2 3" key="1">
    <citation type="journal article" date="2014" name="Genome Biol. Evol.">
        <title>The secreted proteins of Achlya hypogyna and Thraustotheca clavata identify the ancestral oomycete secretome and reveal gene acquisitions by horizontal gene transfer.</title>
        <authorList>
            <person name="Misner I."/>
            <person name="Blouin N."/>
            <person name="Leonard G."/>
            <person name="Richards T.A."/>
            <person name="Lane C.E."/>
        </authorList>
    </citation>
    <scope>NUCLEOTIDE SEQUENCE [LARGE SCALE GENOMIC DNA]</scope>
    <source>
        <strain evidence="2 3">ATCC 34112</strain>
    </source>
</reference>
<accession>A0A1V9YHV5</accession>
<evidence type="ECO:0000259" key="1">
    <source>
        <dbReference type="PROSITE" id="PS51388"/>
    </source>
</evidence>
<dbReference type="GO" id="GO:0003924">
    <property type="term" value="F:GTPase activity"/>
    <property type="evidence" value="ECO:0007669"/>
    <property type="project" value="InterPro"/>
</dbReference>
<dbReference type="Pfam" id="PF02212">
    <property type="entry name" value="GED"/>
    <property type="match status" value="1"/>
</dbReference>
<dbReference type="InterPro" id="IPR022812">
    <property type="entry name" value="Dynamin"/>
</dbReference>
<dbReference type="Proteomes" id="UP000243217">
    <property type="component" value="Unassembled WGS sequence"/>
</dbReference>
<dbReference type="GO" id="GO:0008017">
    <property type="term" value="F:microtubule binding"/>
    <property type="evidence" value="ECO:0007669"/>
    <property type="project" value="TreeGrafter"/>
</dbReference>
<gene>
    <name evidence="2" type="ORF">THRCLA_10724</name>
</gene>
<dbReference type="GO" id="GO:0005525">
    <property type="term" value="F:GTP binding"/>
    <property type="evidence" value="ECO:0007669"/>
    <property type="project" value="InterPro"/>
</dbReference>
<dbReference type="EMBL" id="JNBS01003803">
    <property type="protein sequence ID" value="OQR85299.1"/>
    <property type="molecule type" value="Genomic_DNA"/>
</dbReference>
<dbReference type="InterPro" id="IPR003130">
    <property type="entry name" value="GED"/>
</dbReference>
<dbReference type="PANTHER" id="PTHR11566">
    <property type="entry name" value="DYNAMIN"/>
    <property type="match status" value="1"/>
</dbReference>
<keyword evidence="3" id="KW-1185">Reference proteome</keyword>
<feature type="domain" description="GED" evidence="1">
    <location>
        <begin position="284"/>
        <end position="371"/>
    </location>
</feature>
<dbReference type="Gene3D" id="1.20.120.1240">
    <property type="entry name" value="Dynamin, middle domain"/>
    <property type="match status" value="1"/>
</dbReference>
<dbReference type="Pfam" id="PF01031">
    <property type="entry name" value="Dynamin_M"/>
    <property type="match status" value="1"/>
</dbReference>
<dbReference type="PROSITE" id="PS51388">
    <property type="entry name" value="GED"/>
    <property type="match status" value="1"/>
</dbReference>
<name>A0A1V9YHV5_9STRA</name>
<sequence length="371" mass="42332">MDNASARRSLYMQHVRVILGRIECATSGRYNDEFFHGQGQVNRLRARLRKLEASFVSEMQNLSEVKDTELDYSSRVPKVGELVEFNSGGVWKFDHVSCVNGSQITTTSYNQWMNRGTWRFQKKLDVDDLKGLITDNRGDELSIFLSYPTFSNIVAQRYVSTWKAPMLEMYESYHIAMEQVVKNAIESTMAPKMIQTHLKSVVTDVFKCVLTSTTKELDAIIKNESRPYTLNNSLSKTFSELRIQPFMEALESISGGVDSNQVTIGMIKSLFTKFLCADNDEQQAIEMHLALRAYIDVAKKRFIDNIPMKLEFALLQPFLKQTSQRFTTTNASDETLSRLLWDSSADIQKRADLEAKLEALNNAKSEIMNST</sequence>
<dbReference type="GO" id="GO:0016020">
    <property type="term" value="C:membrane"/>
    <property type="evidence" value="ECO:0007669"/>
    <property type="project" value="TreeGrafter"/>
</dbReference>
<protein>
    <submittedName>
        <fullName evidence="2">Dynamin</fullName>
    </submittedName>
</protein>
<organism evidence="2 3">
    <name type="scientific">Thraustotheca clavata</name>
    <dbReference type="NCBI Taxonomy" id="74557"/>
    <lineage>
        <taxon>Eukaryota</taxon>
        <taxon>Sar</taxon>
        <taxon>Stramenopiles</taxon>
        <taxon>Oomycota</taxon>
        <taxon>Saprolegniomycetes</taxon>
        <taxon>Saprolegniales</taxon>
        <taxon>Achlyaceae</taxon>
        <taxon>Thraustotheca</taxon>
    </lineage>
</organism>
<dbReference type="OrthoDB" id="5061070at2759"/>
<dbReference type="GO" id="GO:0005737">
    <property type="term" value="C:cytoplasm"/>
    <property type="evidence" value="ECO:0007669"/>
    <property type="project" value="TreeGrafter"/>
</dbReference>
<dbReference type="PANTHER" id="PTHR11566:SF21">
    <property type="entry name" value="DYNAMIN RELATED PROTEIN 1, ISOFORM A"/>
    <property type="match status" value="1"/>
</dbReference>
<proteinExistence type="predicted"/>